<reference evidence="3 4" key="1">
    <citation type="submission" date="2022-11" db="EMBL/GenBank/DDBJ databases">
        <title>Desulfobotulus tamanensis H1 sp. nov. - anaerobic, alkaliphilic, sulphate reducing bacterium isolated from terrestrial mud volcano.</title>
        <authorList>
            <person name="Frolova A."/>
            <person name="Merkel A.Y."/>
            <person name="Slobodkin A.I."/>
        </authorList>
    </citation>
    <scope>NUCLEOTIDE SEQUENCE [LARGE SCALE GENOMIC DNA]</scope>
    <source>
        <strain evidence="3 4">H1</strain>
    </source>
</reference>
<dbReference type="CDD" id="cd04301">
    <property type="entry name" value="NAT_SF"/>
    <property type="match status" value="1"/>
</dbReference>
<dbReference type="Pfam" id="PF00583">
    <property type="entry name" value="Acetyltransf_1"/>
    <property type="match status" value="1"/>
</dbReference>
<dbReference type="InterPro" id="IPR000182">
    <property type="entry name" value="GNAT_dom"/>
</dbReference>
<keyword evidence="1" id="KW-0808">Transferase</keyword>
<dbReference type="InterPro" id="IPR050769">
    <property type="entry name" value="NAT_camello-type"/>
</dbReference>
<dbReference type="InterPro" id="IPR016181">
    <property type="entry name" value="Acyl_CoA_acyltransferase"/>
</dbReference>
<proteinExistence type="predicted"/>
<evidence type="ECO:0000256" key="1">
    <source>
        <dbReference type="ARBA" id="ARBA00022679"/>
    </source>
</evidence>
<organism evidence="3 4">
    <name type="scientific">Desulfobotulus pelophilus</name>
    <dbReference type="NCBI Taxonomy" id="2823377"/>
    <lineage>
        <taxon>Bacteria</taxon>
        <taxon>Pseudomonadati</taxon>
        <taxon>Thermodesulfobacteriota</taxon>
        <taxon>Desulfobacteria</taxon>
        <taxon>Desulfobacterales</taxon>
        <taxon>Desulfobacteraceae</taxon>
        <taxon>Desulfobotulus</taxon>
    </lineage>
</organism>
<protein>
    <submittedName>
        <fullName evidence="3">GNAT family N-acetyltransferase</fullName>
    </submittedName>
</protein>
<comment type="caution">
    <text evidence="3">The sequence shown here is derived from an EMBL/GenBank/DDBJ whole genome shotgun (WGS) entry which is preliminary data.</text>
</comment>
<evidence type="ECO:0000259" key="2">
    <source>
        <dbReference type="PROSITE" id="PS51186"/>
    </source>
</evidence>
<dbReference type="Gene3D" id="3.40.630.30">
    <property type="match status" value="1"/>
</dbReference>
<dbReference type="PANTHER" id="PTHR13947">
    <property type="entry name" value="GNAT FAMILY N-ACETYLTRANSFERASE"/>
    <property type="match status" value="1"/>
</dbReference>
<name>A0ABT3NEK4_9BACT</name>
<dbReference type="PANTHER" id="PTHR13947:SF37">
    <property type="entry name" value="LD18367P"/>
    <property type="match status" value="1"/>
</dbReference>
<dbReference type="PROSITE" id="PS51186">
    <property type="entry name" value="GNAT"/>
    <property type="match status" value="1"/>
</dbReference>
<evidence type="ECO:0000313" key="3">
    <source>
        <dbReference type="EMBL" id="MCW7755327.1"/>
    </source>
</evidence>
<sequence length="216" mass="23421">MKSAQHLPLGFRPAAATFEDARFFAQSLNTASGGLLRFLFGSAYEEILAQTSLVPGHDLSLEHALIAELNGKPVALLSGMPTAVMADFSPVLRWAAGRQIWRAGILALAALPLFEAMSKHNPGNWYLQALSVSEHLRGKGAGSSLLAMAEERAKNCGAHRITLDVSSGNAAALRLYQRMEYEQESISSRAWLMGGLRVHRLGKTLRFHGETGIPEL</sequence>
<evidence type="ECO:0000313" key="4">
    <source>
        <dbReference type="Proteomes" id="UP001209681"/>
    </source>
</evidence>
<dbReference type="Proteomes" id="UP001209681">
    <property type="component" value="Unassembled WGS sequence"/>
</dbReference>
<feature type="domain" description="N-acetyltransferase" evidence="2">
    <location>
        <begin position="9"/>
        <end position="216"/>
    </location>
</feature>
<dbReference type="SUPFAM" id="SSF55729">
    <property type="entry name" value="Acyl-CoA N-acyltransferases (Nat)"/>
    <property type="match status" value="1"/>
</dbReference>
<dbReference type="RefSeq" id="WP_265426270.1">
    <property type="nucleotide sequence ID" value="NZ_JAPFPW010000032.1"/>
</dbReference>
<keyword evidence="4" id="KW-1185">Reference proteome</keyword>
<dbReference type="EMBL" id="JAPFPW010000032">
    <property type="protein sequence ID" value="MCW7755327.1"/>
    <property type="molecule type" value="Genomic_DNA"/>
</dbReference>
<gene>
    <name evidence="3" type="ORF">OOT00_15190</name>
</gene>
<accession>A0ABT3NEK4</accession>